<dbReference type="RefSeq" id="WP_085213639.1">
    <property type="nucleotide sequence ID" value="NZ_FXAM01000001.1"/>
</dbReference>
<evidence type="ECO:0000313" key="1">
    <source>
        <dbReference type="EMBL" id="SMF95422.1"/>
    </source>
</evidence>
<dbReference type="AlphaFoldDB" id="A0A1Y6D4F7"/>
<keyword evidence="2" id="KW-1185">Reference proteome</keyword>
<dbReference type="EMBL" id="FXAM01000001">
    <property type="protein sequence ID" value="SMF95422.1"/>
    <property type="molecule type" value="Genomic_DNA"/>
</dbReference>
<reference evidence="1 2" key="1">
    <citation type="submission" date="2016-12" db="EMBL/GenBank/DDBJ databases">
        <authorList>
            <person name="Song W.-J."/>
            <person name="Kurnit D.M."/>
        </authorList>
    </citation>
    <scope>NUCLEOTIDE SEQUENCE [LARGE SCALE GENOMIC DNA]</scope>
    <source>
        <strain evidence="1 2">175</strain>
    </source>
</reference>
<organism evidence="1 2">
    <name type="scientific">Methylomagnum ishizawai</name>
    <dbReference type="NCBI Taxonomy" id="1760988"/>
    <lineage>
        <taxon>Bacteria</taxon>
        <taxon>Pseudomonadati</taxon>
        <taxon>Pseudomonadota</taxon>
        <taxon>Gammaproteobacteria</taxon>
        <taxon>Methylococcales</taxon>
        <taxon>Methylococcaceae</taxon>
        <taxon>Methylomagnum</taxon>
    </lineage>
</organism>
<evidence type="ECO:0000313" key="2">
    <source>
        <dbReference type="Proteomes" id="UP000192923"/>
    </source>
</evidence>
<dbReference type="OrthoDB" id="5574067at2"/>
<name>A0A1Y6D4F7_9GAMM</name>
<sequence length="71" mass="7718">MNTSIDRLAHRFHGSIDEKAGSVVVCFRDPGAARECARAIESSTQRKVALCGCRIVIEGDGFLEQLRQAGL</sequence>
<dbReference type="Proteomes" id="UP000192923">
    <property type="component" value="Unassembled WGS sequence"/>
</dbReference>
<protein>
    <submittedName>
        <fullName evidence="1">Uncharacterized protein</fullName>
    </submittedName>
</protein>
<gene>
    <name evidence="1" type="ORF">SAMN02949497_2785</name>
</gene>
<accession>A0A1Y6D4F7</accession>
<proteinExistence type="predicted"/>